<proteinExistence type="predicted"/>
<sequence length="58" mass="6700">QSGEYRSPGNRQTQTRPLDCQTEKPDSSLQKTRLHCSRVQCWHLLRTVLMFPVASTLL</sequence>
<dbReference type="Proteomes" id="UP001162483">
    <property type="component" value="Unassembled WGS sequence"/>
</dbReference>
<evidence type="ECO:0000256" key="1">
    <source>
        <dbReference type="SAM" id="MobiDB-lite"/>
    </source>
</evidence>
<comment type="caution">
    <text evidence="2">The sequence shown here is derived from an EMBL/GenBank/DDBJ whole genome shotgun (WGS) entry which is preliminary data.</text>
</comment>
<feature type="compositionally biased region" description="Polar residues" evidence="1">
    <location>
        <begin position="1"/>
        <end position="16"/>
    </location>
</feature>
<organism evidence="2 3">
    <name type="scientific">Staurois parvus</name>
    <dbReference type="NCBI Taxonomy" id="386267"/>
    <lineage>
        <taxon>Eukaryota</taxon>
        <taxon>Metazoa</taxon>
        <taxon>Chordata</taxon>
        <taxon>Craniata</taxon>
        <taxon>Vertebrata</taxon>
        <taxon>Euteleostomi</taxon>
        <taxon>Amphibia</taxon>
        <taxon>Batrachia</taxon>
        <taxon>Anura</taxon>
        <taxon>Neobatrachia</taxon>
        <taxon>Ranoidea</taxon>
        <taxon>Ranidae</taxon>
        <taxon>Staurois</taxon>
    </lineage>
</organism>
<reference evidence="2" key="1">
    <citation type="submission" date="2023-05" db="EMBL/GenBank/DDBJ databases">
        <authorList>
            <person name="Stuckert A."/>
        </authorList>
    </citation>
    <scope>NUCLEOTIDE SEQUENCE</scope>
</reference>
<evidence type="ECO:0000313" key="2">
    <source>
        <dbReference type="EMBL" id="CAI9559219.1"/>
    </source>
</evidence>
<feature type="region of interest" description="Disordered" evidence="1">
    <location>
        <begin position="1"/>
        <end position="26"/>
    </location>
</feature>
<keyword evidence="3" id="KW-1185">Reference proteome</keyword>
<gene>
    <name evidence="2" type="ORF">SPARVUS_LOCUS5034208</name>
</gene>
<name>A0ABN9CHP1_9NEOB</name>
<feature type="non-terminal residue" evidence="2">
    <location>
        <position position="1"/>
    </location>
</feature>
<evidence type="ECO:0000313" key="3">
    <source>
        <dbReference type="Proteomes" id="UP001162483"/>
    </source>
</evidence>
<dbReference type="EMBL" id="CATNWA010010061">
    <property type="protein sequence ID" value="CAI9559219.1"/>
    <property type="molecule type" value="Genomic_DNA"/>
</dbReference>
<protein>
    <submittedName>
        <fullName evidence="2">Uncharacterized protein</fullName>
    </submittedName>
</protein>
<accession>A0ABN9CHP1</accession>